<feature type="signal peptide" evidence="5">
    <location>
        <begin position="1"/>
        <end position="20"/>
    </location>
</feature>
<evidence type="ECO:0000256" key="4">
    <source>
        <dbReference type="ARBA" id="ARBA00022840"/>
    </source>
</evidence>
<proteinExistence type="predicted"/>
<name>A0A835V8J6_VANPL</name>
<evidence type="ECO:0000313" key="7">
    <source>
        <dbReference type="EMBL" id="KAG0485112.1"/>
    </source>
</evidence>
<dbReference type="PANTHER" id="PTHR47973">
    <property type="entry name" value="CYSTEINE-RICH RECEPTOR-LIKE PROTEIN KINASE 3"/>
    <property type="match status" value="1"/>
</dbReference>
<keyword evidence="2" id="KW-0547">Nucleotide-binding</keyword>
<evidence type="ECO:0000256" key="3">
    <source>
        <dbReference type="ARBA" id="ARBA00022777"/>
    </source>
</evidence>
<evidence type="ECO:0000313" key="9">
    <source>
        <dbReference type="Proteomes" id="UP000636800"/>
    </source>
</evidence>
<dbReference type="EMBL" id="JADCNL010000004">
    <property type="protein sequence ID" value="KAG0485112.1"/>
    <property type="molecule type" value="Genomic_DNA"/>
</dbReference>
<dbReference type="SUPFAM" id="SSF56112">
    <property type="entry name" value="Protein kinase-like (PK-like)"/>
    <property type="match status" value="1"/>
</dbReference>
<dbReference type="PROSITE" id="PS50011">
    <property type="entry name" value="PROTEIN_KINASE_DOM"/>
    <property type="match status" value="1"/>
</dbReference>
<dbReference type="InterPro" id="IPR052059">
    <property type="entry name" value="CR_Ser/Thr_kinase"/>
</dbReference>
<dbReference type="AlphaFoldDB" id="A0A835V8J6"/>
<dbReference type="Proteomes" id="UP000636800">
    <property type="component" value="Unassembled WGS sequence"/>
</dbReference>
<accession>A0A835V8J6</accession>
<evidence type="ECO:0000313" key="8">
    <source>
        <dbReference type="EMBL" id="KAG0487031.1"/>
    </source>
</evidence>
<dbReference type="GO" id="GO:0005524">
    <property type="term" value="F:ATP binding"/>
    <property type="evidence" value="ECO:0007669"/>
    <property type="project" value="UniProtKB-KW"/>
</dbReference>
<keyword evidence="5" id="KW-0732">Signal</keyword>
<keyword evidence="4" id="KW-0067">ATP-binding</keyword>
<dbReference type="FunFam" id="1.10.510.10:FF:000384">
    <property type="entry name" value="G-type lectin S-receptor-like serine/threonine-protein kinase"/>
    <property type="match status" value="1"/>
</dbReference>
<reference evidence="9 10" key="1">
    <citation type="journal article" date="2020" name="Nat. Food">
        <title>A phased Vanilla planifolia genome enables genetic improvement of flavour and production.</title>
        <authorList>
            <person name="Hasing T."/>
            <person name="Tang H."/>
            <person name="Brym M."/>
            <person name="Khazi F."/>
            <person name="Huang T."/>
            <person name="Chambers A.H."/>
        </authorList>
    </citation>
    <scope>NUCLEOTIDE SEQUENCE [LARGE SCALE GENOMIC DNA]</scope>
    <source>
        <tissue evidence="8">Leaf</tissue>
    </source>
</reference>
<organism evidence="8 10">
    <name type="scientific">Vanilla planifolia</name>
    <name type="common">Vanilla</name>
    <dbReference type="NCBI Taxonomy" id="51239"/>
    <lineage>
        <taxon>Eukaryota</taxon>
        <taxon>Viridiplantae</taxon>
        <taxon>Streptophyta</taxon>
        <taxon>Embryophyta</taxon>
        <taxon>Tracheophyta</taxon>
        <taxon>Spermatophyta</taxon>
        <taxon>Magnoliopsida</taxon>
        <taxon>Liliopsida</taxon>
        <taxon>Asparagales</taxon>
        <taxon>Orchidaceae</taxon>
        <taxon>Vanilloideae</taxon>
        <taxon>Vanilleae</taxon>
        <taxon>Vanilla</taxon>
    </lineage>
</organism>
<evidence type="ECO:0000256" key="1">
    <source>
        <dbReference type="ARBA" id="ARBA00022679"/>
    </source>
</evidence>
<dbReference type="GO" id="GO:0004672">
    <property type="term" value="F:protein kinase activity"/>
    <property type="evidence" value="ECO:0007669"/>
    <property type="project" value="InterPro"/>
</dbReference>
<dbReference type="InterPro" id="IPR011009">
    <property type="entry name" value="Kinase-like_dom_sf"/>
</dbReference>
<sequence length="429" mass="48371">MPWVLFPASILLFFFVLLRDRHLDDFHPSVIMSKPFKILEMLKRPFVRRKNTEAKKEEEDLNVIAAKEEKVFRYEILVSATRNFKNKLGEGGFGPVFKGQLEDGRVVAVKKLGFGSRQGVREFTNEASLLSRVQHKNVVNLYGYCARANDKLLVYEYVSNGSLGKILFSRQTKREGTVLDWKKRFEVIVGVARGLQYLHEDAHIPIIHRGIKASNILLDERWCPKIADFGMARLFLEDLTHVNTRVVGTNCYMAPEYAMHGLLSSKVDVFSFGVVMIELITGQKSSEFIARCNCSTLIEWAWLLHCKRQWMEMLDPALRSKADVDQVVHCAHVGLLCVQSDPKVRPNMRRVVMLLSKKPSALEEPIRPGVSGYRYRVTADGLSGTWRNTTVGEPSTSSSGAATSFWSMVSNVNSTSTSSLCLATSSSIL</sequence>
<evidence type="ECO:0000256" key="5">
    <source>
        <dbReference type="SAM" id="SignalP"/>
    </source>
</evidence>
<dbReference type="OrthoDB" id="4062651at2759"/>
<feature type="domain" description="Protein kinase" evidence="6">
    <location>
        <begin position="82"/>
        <end position="361"/>
    </location>
</feature>
<evidence type="ECO:0000313" key="10">
    <source>
        <dbReference type="Proteomes" id="UP000639772"/>
    </source>
</evidence>
<dbReference type="CDD" id="cd14066">
    <property type="entry name" value="STKc_IRAK"/>
    <property type="match status" value="1"/>
</dbReference>
<gene>
    <name evidence="8" type="ORF">HPP92_009126</name>
    <name evidence="7" type="ORF">HPP92_009191</name>
</gene>
<keyword evidence="3" id="KW-0418">Kinase</keyword>
<dbReference type="Proteomes" id="UP000639772">
    <property type="component" value="Unassembled WGS sequence"/>
</dbReference>
<dbReference type="Gene3D" id="3.30.200.20">
    <property type="entry name" value="Phosphorylase Kinase, domain 1"/>
    <property type="match status" value="1"/>
</dbReference>
<dbReference type="EMBL" id="JADCNM010000004">
    <property type="protein sequence ID" value="KAG0487031.1"/>
    <property type="molecule type" value="Genomic_DNA"/>
</dbReference>
<feature type="chain" id="PRO_5033643103" description="Protein kinase domain-containing protein" evidence="5">
    <location>
        <begin position="21"/>
        <end position="429"/>
    </location>
</feature>
<dbReference type="Gene3D" id="1.10.510.10">
    <property type="entry name" value="Transferase(Phosphotransferase) domain 1"/>
    <property type="match status" value="1"/>
</dbReference>
<evidence type="ECO:0000259" key="6">
    <source>
        <dbReference type="PROSITE" id="PS50011"/>
    </source>
</evidence>
<evidence type="ECO:0000256" key="2">
    <source>
        <dbReference type="ARBA" id="ARBA00022741"/>
    </source>
</evidence>
<keyword evidence="1" id="KW-0808">Transferase</keyword>
<dbReference type="FunFam" id="3.30.200.20:FF:000327">
    <property type="entry name" value="Cysteine-rich receptor-like protein kinase 10"/>
    <property type="match status" value="1"/>
</dbReference>
<dbReference type="Pfam" id="PF07714">
    <property type="entry name" value="PK_Tyr_Ser-Thr"/>
    <property type="match status" value="1"/>
</dbReference>
<dbReference type="InterPro" id="IPR000719">
    <property type="entry name" value="Prot_kinase_dom"/>
</dbReference>
<dbReference type="InterPro" id="IPR001245">
    <property type="entry name" value="Ser-Thr/Tyr_kinase_cat_dom"/>
</dbReference>
<comment type="caution">
    <text evidence="8">The sequence shown here is derived from an EMBL/GenBank/DDBJ whole genome shotgun (WGS) entry which is preliminary data.</text>
</comment>
<keyword evidence="9" id="KW-1185">Reference proteome</keyword>
<protein>
    <recommendedName>
        <fullName evidence="6">Protein kinase domain-containing protein</fullName>
    </recommendedName>
</protein>